<feature type="compositionally biased region" description="Basic and acidic residues" evidence="2">
    <location>
        <begin position="214"/>
        <end position="228"/>
    </location>
</feature>
<proteinExistence type="predicted"/>
<feature type="compositionally biased region" description="Basic and acidic residues" evidence="2">
    <location>
        <begin position="238"/>
        <end position="261"/>
    </location>
</feature>
<dbReference type="AlphaFoldDB" id="Q22E54"/>
<keyword evidence="1" id="KW-0175">Coiled coil</keyword>
<accession>Q22E54</accession>
<feature type="compositionally biased region" description="Basic and acidic residues" evidence="2">
    <location>
        <begin position="52"/>
        <end position="68"/>
    </location>
</feature>
<dbReference type="InParanoid" id="Q22E54"/>
<evidence type="ECO:0000313" key="3">
    <source>
        <dbReference type="EMBL" id="EAR83560.4"/>
    </source>
</evidence>
<dbReference type="HOGENOM" id="CLU_593836_0_0_1"/>
<protein>
    <submittedName>
        <fullName evidence="3">Uncharacterized protein</fullName>
    </submittedName>
</protein>
<feature type="coiled-coil region" evidence="1">
    <location>
        <begin position="262"/>
        <end position="310"/>
    </location>
</feature>
<feature type="region of interest" description="Disordered" evidence="2">
    <location>
        <begin position="206"/>
        <end position="261"/>
    </location>
</feature>
<dbReference type="KEGG" id="tet:TTHERM_00895730"/>
<dbReference type="Proteomes" id="UP000009168">
    <property type="component" value="Unassembled WGS sequence"/>
</dbReference>
<reference evidence="4" key="1">
    <citation type="journal article" date="2006" name="PLoS Biol.">
        <title>Macronuclear genome sequence of the ciliate Tetrahymena thermophila, a model eukaryote.</title>
        <authorList>
            <person name="Eisen J.A."/>
            <person name="Coyne R.S."/>
            <person name="Wu M."/>
            <person name="Wu D."/>
            <person name="Thiagarajan M."/>
            <person name="Wortman J.R."/>
            <person name="Badger J.H."/>
            <person name="Ren Q."/>
            <person name="Amedeo P."/>
            <person name="Jones K.M."/>
            <person name="Tallon L.J."/>
            <person name="Delcher A.L."/>
            <person name="Salzberg S.L."/>
            <person name="Silva J.C."/>
            <person name="Haas B.J."/>
            <person name="Majoros W.H."/>
            <person name="Farzad M."/>
            <person name="Carlton J.M."/>
            <person name="Smith R.K. Jr."/>
            <person name="Garg J."/>
            <person name="Pearlman R.E."/>
            <person name="Karrer K.M."/>
            <person name="Sun L."/>
            <person name="Manning G."/>
            <person name="Elde N.C."/>
            <person name="Turkewitz A.P."/>
            <person name="Asai D.J."/>
            <person name="Wilkes D.E."/>
            <person name="Wang Y."/>
            <person name="Cai H."/>
            <person name="Collins K."/>
            <person name="Stewart B.A."/>
            <person name="Lee S.R."/>
            <person name="Wilamowska K."/>
            <person name="Weinberg Z."/>
            <person name="Ruzzo W.L."/>
            <person name="Wloga D."/>
            <person name="Gaertig J."/>
            <person name="Frankel J."/>
            <person name="Tsao C.-C."/>
            <person name="Gorovsky M.A."/>
            <person name="Keeling P.J."/>
            <person name="Waller R.F."/>
            <person name="Patron N.J."/>
            <person name="Cherry J.M."/>
            <person name="Stover N.A."/>
            <person name="Krieger C.J."/>
            <person name="del Toro C."/>
            <person name="Ryder H.F."/>
            <person name="Williamson S.C."/>
            <person name="Barbeau R.A."/>
            <person name="Hamilton E.P."/>
            <person name="Orias E."/>
        </authorList>
    </citation>
    <scope>NUCLEOTIDE SEQUENCE [LARGE SCALE GENOMIC DNA]</scope>
    <source>
        <strain evidence="4">SB210</strain>
    </source>
</reference>
<evidence type="ECO:0000256" key="2">
    <source>
        <dbReference type="SAM" id="MobiDB-lite"/>
    </source>
</evidence>
<name>Q22E54_TETTS</name>
<dbReference type="RefSeq" id="XP_001031223.4">
    <property type="nucleotide sequence ID" value="XM_001031223.4"/>
</dbReference>
<evidence type="ECO:0000313" key="4">
    <source>
        <dbReference type="Proteomes" id="UP000009168"/>
    </source>
</evidence>
<evidence type="ECO:0000256" key="1">
    <source>
        <dbReference type="SAM" id="Coils"/>
    </source>
</evidence>
<dbReference type="EMBL" id="GG662758">
    <property type="protein sequence ID" value="EAR83560.4"/>
    <property type="molecule type" value="Genomic_DNA"/>
</dbReference>
<sequence>MMYFDKNFRRDCANNTASENKIDQMLQEFEINKQKKLLDEMKRNPQKQIKPNPEDEAKKQEEQKNQVKPNEALDKLLKAIKIETKTSKCLEMIKTLFKGHILELHPAHILDTVYLLTDIPLNYRKQDDLKYLIVILNIIIDAREHCILREYGNFYKIIDTFRINLLLFRDDSFQFQAYMKKINEHLNMFYEQTNYFKTINFQEPQEQEQVDQQKTQEQEQKPVAEQKQEIPQISIQQKDQDQLEDVDKKESNDEGSKVSAIRERLMKKKQEKLQKKDEEKTQNLIQQIPNQELQQQAEQAPQQIKLIKKEDIVQKPESKVAYEYSLSENLQNLLKSKLAQYNFQKKLLVKALMSMKHLLNREWSKISVYSLINDIFLNYRDHFDEQSMKKIDDFMSELQELKAQDSKKQTQRNIQESQIVGNAVSSKFDVKKVNLTGATPTSGDSLNAWASKQSGL</sequence>
<keyword evidence="4" id="KW-1185">Reference proteome</keyword>
<dbReference type="GeneID" id="7835593"/>
<gene>
    <name evidence="3" type="ORF">TTHERM_00895730</name>
</gene>
<feature type="region of interest" description="Disordered" evidence="2">
    <location>
        <begin position="40"/>
        <end position="68"/>
    </location>
</feature>
<organism evidence="3 4">
    <name type="scientific">Tetrahymena thermophila (strain SB210)</name>
    <dbReference type="NCBI Taxonomy" id="312017"/>
    <lineage>
        <taxon>Eukaryota</taxon>
        <taxon>Sar</taxon>
        <taxon>Alveolata</taxon>
        <taxon>Ciliophora</taxon>
        <taxon>Intramacronucleata</taxon>
        <taxon>Oligohymenophorea</taxon>
        <taxon>Hymenostomatida</taxon>
        <taxon>Tetrahymenina</taxon>
        <taxon>Tetrahymenidae</taxon>
        <taxon>Tetrahymena</taxon>
    </lineage>
</organism>